<dbReference type="InterPro" id="IPR000048">
    <property type="entry name" value="IQ_motif_EF-hand-BS"/>
</dbReference>
<accession>A0ABQ9ZL72</accession>
<dbReference type="EMBL" id="JAOYFB010000004">
    <property type="protein sequence ID" value="KAK4013700.1"/>
    <property type="molecule type" value="Genomic_DNA"/>
</dbReference>
<sequence>MANTPTKETTIVRDLVYWSKDPVPSNQIVYENQGPFLQPRLPMHQDAVAVEATSYSLLVYLARNGIGDLQERVVTWLNTMRMVDGGFVSIYDSIVVTDDSILTSKVFMREAVEQQIERNRLDQMREAAINIQRAVWTHQLRKDFPIQRRSAVLIQVWVRRYQARKRFNTIRRGVILAQAQFRATRQRRLYKELRQ</sequence>
<gene>
    <name evidence="2" type="ORF">OUZ56_026252</name>
</gene>
<dbReference type="InterPro" id="IPR011626">
    <property type="entry name" value="Alpha-macroglobulin_TED"/>
</dbReference>
<dbReference type="PANTHER" id="PTHR46049">
    <property type="entry name" value="AGAP003327-PA"/>
    <property type="match status" value="1"/>
</dbReference>
<dbReference type="SMART" id="SM00015">
    <property type="entry name" value="IQ"/>
    <property type="match status" value="3"/>
</dbReference>
<reference evidence="2 3" key="1">
    <citation type="journal article" date="2023" name="Nucleic Acids Res.">
        <title>The hologenome of Daphnia magna reveals possible DNA methylation and microbiome-mediated evolution of the host genome.</title>
        <authorList>
            <person name="Chaturvedi A."/>
            <person name="Li X."/>
            <person name="Dhandapani V."/>
            <person name="Marshall H."/>
            <person name="Kissane S."/>
            <person name="Cuenca-Cambronero M."/>
            <person name="Asole G."/>
            <person name="Calvet F."/>
            <person name="Ruiz-Romero M."/>
            <person name="Marangio P."/>
            <person name="Guigo R."/>
            <person name="Rago D."/>
            <person name="Mirbahai L."/>
            <person name="Eastwood N."/>
            <person name="Colbourne J.K."/>
            <person name="Zhou J."/>
            <person name="Mallon E."/>
            <person name="Orsini L."/>
        </authorList>
    </citation>
    <scope>NUCLEOTIDE SEQUENCE [LARGE SCALE GENOMIC DNA]</scope>
    <source>
        <strain evidence="2">LRV0_1</strain>
    </source>
</reference>
<dbReference type="PROSITE" id="PS50096">
    <property type="entry name" value="IQ"/>
    <property type="match status" value="2"/>
</dbReference>
<dbReference type="SUPFAM" id="SSF48239">
    <property type="entry name" value="Terpenoid cyclases/Protein prenyltransferases"/>
    <property type="match status" value="1"/>
</dbReference>
<dbReference type="InterPro" id="IPR051724">
    <property type="entry name" value="Actin_motor_Myosin"/>
</dbReference>
<dbReference type="PANTHER" id="PTHR46049:SF5">
    <property type="entry name" value="PLECKSTRIN HOMOLOGY DOMAIN-CONTAINING FAMILY H MEMBER 3"/>
    <property type="match status" value="1"/>
</dbReference>
<dbReference type="InterPro" id="IPR008930">
    <property type="entry name" value="Terpenoid_cyclase/PrenylTrfase"/>
</dbReference>
<dbReference type="Pfam" id="PF07678">
    <property type="entry name" value="TED_complement"/>
    <property type="match status" value="1"/>
</dbReference>
<keyword evidence="3" id="KW-1185">Reference proteome</keyword>
<name>A0ABQ9ZL72_9CRUS</name>
<dbReference type="Gene3D" id="1.20.5.190">
    <property type="match status" value="1"/>
</dbReference>
<feature type="domain" description="Alpha-macroglobulin-like TED" evidence="1">
    <location>
        <begin position="10"/>
        <end position="95"/>
    </location>
</feature>
<protein>
    <recommendedName>
        <fullName evidence="1">Alpha-macroglobulin-like TED domain-containing protein</fullName>
    </recommendedName>
</protein>
<organism evidence="2 3">
    <name type="scientific">Daphnia magna</name>
    <dbReference type="NCBI Taxonomy" id="35525"/>
    <lineage>
        <taxon>Eukaryota</taxon>
        <taxon>Metazoa</taxon>
        <taxon>Ecdysozoa</taxon>
        <taxon>Arthropoda</taxon>
        <taxon>Crustacea</taxon>
        <taxon>Branchiopoda</taxon>
        <taxon>Diplostraca</taxon>
        <taxon>Cladocera</taxon>
        <taxon>Anomopoda</taxon>
        <taxon>Daphniidae</taxon>
        <taxon>Daphnia</taxon>
    </lineage>
</organism>
<evidence type="ECO:0000313" key="3">
    <source>
        <dbReference type="Proteomes" id="UP001234178"/>
    </source>
</evidence>
<dbReference type="InterPro" id="IPR027417">
    <property type="entry name" value="P-loop_NTPase"/>
</dbReference>
<dbReference type="Pfam" id="PF00612">
    <property type="entry name" value="IQ"/>
    <property type="match status" value="1"/>
</dbReference>
<proteinExistence type="predicted"/>
<evidence type="ECO:0000259" key="1">
    <source>
        <dbReference type="Pfam" id="PF07678"/>
    </source>
</evidence>
<dbReference type="Gene3D" id="1.50.10.20">
    <property type="match status" value="1"/>
</dbReference>
<evidence type="ECO:0000313" key="2">
    <source>
        <dbReference type="EMBL" id="KAK4013700.1"/>
    </source>
</evidence>
<comment type="caution">
    <text evidence="2">The sequence shown here is derived from an EMBL/GenBank/DDBJ whole genome shotgun (WGS) entry which is preliminary data.</text>
</comment>
<dbReference type="SUPFAM" id="SSF52540">
    <property type="entry name" value="P-loop containing nucleoside triphosphate hydrolases"/>
    <property type="match status" value="1"/>
</dbReference>
<dbReference type="Proteomes" id="UP001234178">
    <property type="component" value="Unassembled WGS sequence"/>
</dbReference>